<evidence type="ECO:0000256" key="6">
    <source>
        <dbReference type="ARBA" id="ARBA00023136"/>
    </source>
</evidence>
<dbReference type="PROSITE" id="PS50928">
    <property type="entry name" value="ABC_TM1"/>
    <property type="match status" value="1"/>
</dbReference>
<evidence type="ECO:0000256" key="7">
    <source>
        <dbReference type="RuleBase" id="RU363032"/>
    </source>
</evidence>
<evidence type="ECO:0000256" key="1">
    <source>
        <dbReference type="ARBA" id="ARBA00004651"/>
    </source>
</evidence>
<gene>
    <name evidence="9" type="ORF">OE229_03840</name>
</gene>
<keyword evidence="4 7" id="KW-0812">Transmembrane</keyword>
<evidence type="ECO:0000256" key="4">
    <source>
        <dbReference type="ARBA" id="ARBA00022692"/>
    </source>
</evidence>
<dbReference type="RefSeq" id="WP_259578417.1">
    <property type="nucleotide sequence ID" value="NZ_CP106879.1"/>
</dbReference>
<feature type="transmembrane region" description="Helical" evidence="7">
    <location>
        <begin position="126"/>
        <end position="147"/>
    </location>
</feature>
<comment type="similarity">
    <text evidence="7">Belongs to the binding-protein-dependent transport system permease family.</text>
</comment>
<dbReference type="InterPro" id="IPR050366">
    <property type="entry name" value="BP-dependent_transpt_permease"/>
</dbReference>
<dbReference type="InterPro" id="IPR000515">
    <property type="entry name" value="MetI-like"/>
</dbReference>
<dbReference type="Gene3D" id="1.10.3720.10">
    <property type="entry name" value="MetI-like"/>
    <property type="match status" value="1"/>
</dbReference>
<name>A0A9Q9PA35_9MICO</name>
<dbReference type="SUPFAM" id="SSF161098">
    <property type="entry name" value="MetI-like"/>
    <property type="match status" value="1"/>
</dbReference>
<keyword evidence="2 7" id="KW-0813">Transport</keyword>
<dbReference type="PANTHER" id="PTHR43386:SF1">
    <property type="entry name" value="D,D-DIPEPTIDE TRANSPORT SYSTEM PERMEASE PROTEIN DDPC-RELATED"/>
    <property type="match status" value="1"/>
</dbReference>
<protein>
    <submittedName>
        <fullName evidence="9">ABC transporter permease</fullName>
    </submittedName>
</protein>
<keyword evidence="5 7" id="KW-1133">Transmembrane helix</keyword>
<reference evidence="9" key="1">
    <citation type="submission" date="2022-09" db="EMBL/GenBank/DDBJ databases">
        <title>Taxonomy of Curtobacterium flaccumfaciens.</title>
        <authorList>
            <person name="Osdaghi E."/>
            <person name="Taghavi S.M."/>
            <person name="Hamidizade M."/>
            <person name="Abachi H."/>
            <person name="Fazliarab A."/>
            <person name="Baeyen S."/>
            <person name="Portier P."/>
            <person name="Van Vaerenbergh J."/>
            <person name="Jacques M.-A."/>
        </authorList>
    </citation>
    <scope>NUCLEOTIDE SEQUENCE</scope>
    <source>
        <strain evidence="9">AGQB46</strain>
    </source>
</reference>
<feature type="transmembrane region" description="Helical" evidence="7">
    <location>
        <begin position="153"/>
        <end position="172"/>
    </location>
</feature>
<dbReference type="GO" id="GO:0055085">
    <property type="term" value="P:transmembrane transport"/>
    <property type="evidence" value="ECO:0007669"/>
    <property type="project" value="InterPro"/>
</dbReference>
<dbReference type="KEGG" id="cpoi:OE229_03840"/>
<comment type="subcellular location">
    <subcellularLocation>
        <location evidence="1 7">Cell membrane</location>
        <topology evidence="1 7">Multi-pass membrane protein</topology>
    </subcellularLocation>
</comment>
<feature type="transmembrane region" description="Helical" evidence="7">
    <location>
        <begin position="203"/>
        <end position="232"/>
    </location>
</feature>
<evidence type="ECO:0000256" key="2">
    <source>
        <dbReference type="ARBA" id="ARBA00022448"/>
    </source>
</evidence>
<accession>A0A9Q9PA35</accession>
<keyword evidence="3" id="KW-1003">Cell membrane</keyword>
<feature type="domain" description="ABC transmembrane type-1" evidence="8">
    <location>
        <begin position="90"/>
        <end position="279"/>
    </location>
</feature>
<keyword evidence="6 7" id="KW-0472">Membrane</keyword>
<dbReference type="Pfam" id="PF00528">
    <property type="entry name" value="BPD_transp_1"/>
    <property type="match status" value="1"/>
</dbReference>
<dbReference type="GO" id="GO:0005886">
    <property type="term" value="C:plasma membrane"/>
    <property type="evidence" value="ECO:0007669"/>
    <property type="project" value="UniProtKB-SubCell"/>
</dbReference>
<evidence type="ECO:0000256" key="5">
    <source>
        <dbReference type="ARBA" id="ARBA00022989"/>
    </source>
</evidence>
<evidence type="ECO:0000313" key="9">
    <source>
        <dbReference type="EMBL" id="UYC81603.1"/>
    </source>
</evidence>
<evidence type="ECO:0000256" key="3">
    <source>
        <dbReference type="ARBA" id="ARBA00022475"/>
    </source>
</evidence>
<proteinExistence type="inferred from homology"/>
<feature type="transmembrane region" description="Helical" evidence="7">
    <location>
        <begin position="31"/>
        <end position="51"/>
    </location>
</feature>
<dbReference type="EMBL" id="CP106879">
    <property type="protein sequence ID" value="UYC81603.1"/>
    <property type="molecule type" value="Genomic_DNA"/>
</dbReference>
<dbReference type="AlphaFoldDB" id="A0A9Q9PA35"/>
<dbReference type="PANTHER" id="PTHR43386">
    <property type="entry name" value="OLIGOPEPTIDE TRANSPORT SYSTEM PERMEASE PROTEIN APPC"/>
    <property type="match status" value="1"/>
</dbReference>
<sequence length="288" mass="30312">MTVTTTASLRPTDRRWQRVTAIRRRGRTVDLVAISALGVVVVVALLAPVIAPYSPVLRSGTAFLPPGSAGHLLGTDALGYDMLSRVLHGLRASLVAAFIVIASGVVFGTVVGLLAGSLGRWADNLLMRFTDLFLAMPGLVIALAVAAALGRGYWSALLGIAVVWWPMYARLVRGEIRAWAARPHLEAAVIGGIGWWRRTTRHLLPGVTSTIVVTASLDIGGLIVALSALSFLGLSSPAPAPELGAMAAQGAQYLLEYWWIPVVPGLAVAVVSFLANLAGDGVRDLVSR</sequence>
<evidence type="ECO:0000259" key="8">
    <source>
        <dbReference type="PROSITE" id="PS50928"/>
    </source>
</evidence>
<dbReference type="CDD" id="cd06261">
    <property type="entry name" value="TM_PBP2"/>
    <property type="match status" value="1"/>
</dbReference>
<dbReference type="Proteomes" id="UP001062223">
    <property type="component" value="Chromosome"/>
</dbReference>
<dbReference type="InterPro" id="IPR035906">
    <property type="entry name" value="MetI-like_sf"/>
</dbReference>
<evidence type="ECO:0000313" key="10">
    <source>
        <dbReference type="Proteomes" id="UP001062223"/>
    </source>
</evidence>
<organism evidence="9 10">
    <name type="scientific">Curtobacterium poinsettiae</name>
    <dbReference type="NCBI Taxonomy" id="159612"/>
    <lineage>
        <taxon>Bacteria</taxon>
        <taxon>Bacillati</taxon>
        <taxon>Actinomycetota</taxon>
        <taxon>Actinomycetes</taxon>
        <taxon>Micrococcales</taxon>
        <taxon>Microbacteriaceae</taxon>
        <taxon>Curtobacterium</taxon>
    </lineage>
</organism>
<feature type="transmembrane region" description="Helical" evidence="7">
    <location>
        <begin position="92"/>
        <end position="114"/>
    </location>
</feature>
<feature type="transmembrane region" description="Helical" evidence="7">
    <location>
        <begin position="258"/>
        <end position="278"/>
    </location>
</feature>